<feature type="compositionally biased region" description="Low complexity" evidence="8">
    <location>
        <begin position="418"/>
        <end position="430"/>
    </location>
</feature>
<keyword evidence="4" id="KW-0804">Transcription</keyword>
<dbReference type="InterPro" id="IPR052416">
    <property type="entry name" value="GTF3C_component"/>
</dbReference>
<dbReference type="EMBL" id="CASHTH010004477">
    <property type="protein sequence ID" value="CAI8057794.1"/>
    <property type="molecule type" value="Genomic_DNA"/>
</dbReference>
<keyword evidence="5" id="KW-0539">Nucleus</keyword>
<dbReference type="InterPro" id="IPR015943">
    <property type="entry name" value="WD40/YVTN_repeat-like_dom_sf"/>
</dbReference>
<dbReference type="InterPro" id="IPR036236">
    <property type="entry name" value="Znf_C2H2_sf"/>
</dbReference>
<evidence type="ECO:0000256" key="4">
    <source>
        <dbReference type="ARBA" id="ARBA00023163"/>
    </source>
</evidence>
<dbReference type="SUPFAM" id="SSF50978">
    <property type="entry name" value="WD40 repeat-like"/>
    <property type="match status" value="1"/>
</dbReference>
<name>A0AA35U0V0_GEOBA</name>
<evidence type="ECO:0000313" key="11">
    <source>
        <dbReference type="Proteomes" id="UP001174909"/>
    </source>
</evidence>
<feature type="region of interest" description="Disordered" evidence="8">
    <location>
        <begin position="1502"/>
        <end position="1538"/>
    </location>
</feature>
<keyword evidence="6" id="KW-0863">Zinc-finger</keyword>
<evidence type="ECO:0000256" key="5">
    <source>
        <dbReference type="ARBA" id="ARBA00023242"/>
    </source>
</evidence>
<evidence type="ECO:0000256" key="2">
    <source>
        <dbReference type="ARBA" id="ARBA00022574"/>
    </source>
</evidence>
<feature type="compositionally biased region" description="Low complexity" evidence="8">
    <location>
        <begin position="1258"/>
        <end position="1269"/>
    </location>
</feature>
<gene>
    <name evidence="10" type="ORF">GBAR_LOCUS31473</name>
</gene>
<proteinExistence type="predicted"/>
<keyword evidence="3" id="KW-0677">Repeat</keyword>
<feature type="region of interest" description="Disordered" evidence="8">
    <location>
        <begin position="164"/>
        <end position="205"/>
    </location>
</feature>
<dbReference type="GO" id="GO:0006383">
    <property type="term" value="P:transcription by RNA polymerase III"/>
    <property type="evidence" value="ECO:0007669"/>
    <property type="project" value="TreeGrafter"/>
</dbReference>
<feature type="compositionally biased region" description="Basic and acidic residues" evidence="8">
    <location>
        <begin position="186"/>
        <end position="202"/>
    </location>
</feature>
<keyword evidence="6" id="KW-0479">Metal-binding</keyword>
<dbReference type="InterPro" id="IPR013087">
    <property type="entry name" value="Znf_C2H2_type"/>
</dbReference>
<feature type="compositionally biased region" description="Basic and acidic residues" evidence="8">
    <location>
        <begin position="885"/>
        <end position="906"/>
    </location>
</feature>
<comment type="caution">
    <text evidence="10">The sequence shown here is derived from an EMBL/GenBank/DDBJ whole genome shotgun (WGS) entry which is preliminary data.</text>
</comment>
<dbReference type="InterPro" id="IPR001680">
    <property type="entry name" value="WD40_rpt"/>
</dbReference>
<feature type="region of interest" description="Disordered" evidence="8">
    <location>
        <begin position="264"/>
        <end position="320"/>
    </location>
</feature>
<feature type="compositionally biased region" description="Low complexity" evidence="8">
    <location>
        <begin position="1065"/>
        <end position="1077"/>
    </location>
</feature>
<feature type="compositionally biased region" description="Basic and acidic residues" evidence="8">
    <location>
        <begin position="821"/>
        <end position="845"/>
    </location>
</feature>
<sequence length="2043" mass="222485">MAEEEEYEEYPQDFQDRFSALKAQWKTALKKNKKLLLKCPNYDRCQFKCGSVGGMTYHFVRCEGVCERFHCSKCSRSYESRTGLNYHISNAPAVTRRNVHNTSTKASRPTKTTPTSSTKTTPNSSARTTPATSPNPPPTFTSIPTLALSPVVVVPSRRPYSRWCEEKRRRGATGGRGKKPGGVKLDPADPEFKPARSEEGRGETGVGRAAMITGSHAPPMNDARPVSPILQTPVTSVSLNIQPTKGTAFTGTIPVEAYHTIGRLHSSSSDDSPAPPVRQKKRRVEPSIPRGRALLGGAGWGGGEASKIGGDWGSEDGSQDYDLRRSRKQYKPRPTYYTYLQNVFDCHTLPIPTQTPPTPPERLRPNDYDVYDEVETEIFVYGSGELFLDESALEYQKMSEDSDSETEDQYMDQQALPSPSLHSESSASEQSSDEEYMCPLTKKKPKPKKTVQKVKEEKREPAARSEEEEMATGGETGKTGYKLVSAAGYPPQLVRTSHGQSAVRDTSSDFARKQVSKLVRPEAPPLVKTAWPSSSHRHYSSGEIKVVPGNAVGVVMGGASSKQGERQLLPKVKQKLDHMSPIISLPKIHQPQVILSAGVQRPPPPLVSTKSRDSQGHSHSIISATASHSLSSSQHHRHHTQTQKSSKRVSIDPSLLGPSKKPSPHKSPKTVPPFSLSSPVKKSKPPPNTQYGVIAASPSSAPHKIQTPTTSFSMVQLPSNIPRVMTPIQLVSPNQNQAPHALTATSQGAYQTAMGSGGLIFLQGGTPQTTYISQGGQTYQVINPGAAVSAESSQKGGIQYIRQLDGPPDREKSPGGSGQGDKTRDEFEKMRQSEREKLGLGEGDKNSTSWTPAVRDPRREKFLAPQHEGVTETHGGRGESIQRQSPEDRMSEKLKFYLAKEKERVKGAPSKSPLATKTGETGSANRGSSPQTSSLESAPGDRIPYASLRQRGRRSSLSESSSRSRKKLPSVSQQQGSKLSRLVVSPTLFRSSSSPPDPSGQIPPEPLSPTKTTTGTTKTTTMPKTAATTNTPRTIKKAIGGAKTKAKLQPKPLFSPDNLTEDDPVSSLVSSSASPSLIGQSALQTTPTSFDPESESVGLEQGQGEEVQCLNSNSNNNGKSGTSDQEPNDVACESHSETAAGNVDGMELGQTTRNVGMESGQGTHHECGMEQDSLLGKRSTEEDVVTPPRKRGRPAGRGRGRGRGKGKTQSGSPRVEENRPIRSCPDQQHSPEEGSSQAQDESGKEPTPPRKRGRPKKSTNQTTSSGQGSIVESETKDQDTPETPSTPRTRGMRRREADPVQDTPTTSSQQSETETETEVATTPRRQRGRPRGTPGSGKSRSFPCNHCGQAFTTKYLLQVHTDNEHPPDLGPEATVENYLPLWKKVLRRVKHVRCHVCKEYRATSIPSMKYHFARCGKTQEQLLISCEICGKTYTSKPGLAYHMRAQHSHTLNKSRESSPAVLSTSTAPPSSSISPNISIVTVGRAAARKARDRLHTLITQLRPPEEDTTVTMETESQGEVADGDLSSSATPTPSGEIKMWKPTKTNWADSAVTPQQMKELRKKFRASEDPMTCPMKGCVKSFTTFPGLRYHLLHHNSSSKHLPVTCPKCGKRLLGEKKLQIHIYKKHQDSSKSAILERLRGGGARGVVFPDWMPCSSDWAEIPQSELSDYFPTCPPVPFSLHNSTPSPHPLTTHTLSRNSAPFVSDDYGAIFSVGGPVWAMDWAPVSTATANQILAVAPYRNRYDVSRTDVAIFCFMNIFIVLSNGDSFHDEGNIQIWDVGPISMVTETPPTPVLSLTVAHEFGVVREVKWCPSGCHDDDDDEGEEKWLRVGLLAVASSDGFARIISIPRIKRRGDPKAGSSSFTATPKTVSAVLVPYGIGAPNTTPTFQCLCLDWLPSNKHSKIAAGFSNGMVCIWDMGCGFQMEPTPDGRGQIVHPVVDISAQHGLCSSLAWCPLDPNYLCTGGKDRAVNVWDIRQPVAPVETHVERGAFFLRELIWPLLWPAVFTVAGISGTVQIISYSHQSPGNRPTRVMSENYAPVSL</sequence>
<feature type="repeat" description="WD" evidence="7">
    <location>
        <begin position="1942"/>
        <end position="1977"/>
    </location>
</feature>
<feature type="compositionally biased region" description="Basic residues" evidence="8">
    <location>
        <begin position="634"/>
        <end position="647"/>
    </location>
</feature>
<feature type="compositionally biased region" description="Low complexity" evidence="8">
    <location>
        <begin position="1457"/>
        <end position="1473"/>
    </location>
</feature>
<evidence type="ECO:0000256" key="8">
    <source>
        <dbReference type="SAM" id="MobiDB-lite"/>
    </source>
</evidence>
<dbReference type="PANTHER" id="PTHR15052">
    <property type="entry name" value="RNA POLYMERASE III TRANSCRIPTION INITIATION FACTOR COMPLEX SUBUNIT"/>
    <property type="match status" value="1"/>
</dbReference>
<dbReference type="SUPFAM" id="SSF57667">
    <property type="entry name" value="beta-beta-alpha zinc fingers"/>
    <property type="match status" value="1"/>
</dbReference>
<organism evidence="10 11">
    <name type="scientific">Geodia barretti</name>
    <name type="common">Barrett's horny sponge</name>
    <dbReference type="NCBI Taxonomy" id="519541"/>
    <lineage>
        <taxon>Eukaryota</taxon>
        <taxon>Metazoa</taxon>
        <taxon>Porifera</taxon>
        <taxon>Demospongiae</taxon>
        <taxon>Heteroscleromorpha</taxon>
        <taxon>Tetractinellida</taxon>
        <taxon>Astrophorina</taxon>
        <taxon>Geodiidae</taxon>
        <taxon>Geodia</taxon>
    </lineage>
</organism>
<keyword evidence="6" id="KW-0862">Zinc</keyword>
<evidence type="ECO:0000313" key="10">
    <source>
        <dbReference type="EMBL" id="CAI8057794.1"/>
    </source>
</evidence>
<feature type="compositionally biased region" description="Pro residues" evidence="8">
    <location>
        <begin position="995"/>
        <end position="1007"/>
    </location>
</feature>
<dbReference type="InterPro" id="IPR036322">
    <property type="entry name" value="WD40_repeat_dom_sf"/>
</dbReference>
<feature type="compositionally biased region" description="Low complexity" evidence="8">
    <location>
        <begin position="1331"/>
        <end position="1341"/>
    </location>
</feature>
<dbReference type="PROSITE" id="PS00678">
    <property type="entry name" value="WD_REPEATS_1"/>
    <property type="match status" value="1"/>
</dbReference>
<evidence type="ECO:0000256" key="6">
    <source>
        <dbReference type="PROSITE-ProRule" id="PRU00042"/>
    </source>
</evidence>
<feature type="region of interest" description="Disordered" evidence="8">
    <location>
        <begin position="1447"/>
        <end position="1473"/>
    </location>
</feature>
<dbReference type="Gene3D" id="3.30.160.60">
    <property type="entry name" value="Classic Zinc Finger"/>
    <property type="match status" value="2"/>
</dbReference>
<keyword evidence="2 7" id="KW-0853">WD repeat</keyword>
<dbReference type="PROSITE" id="PS50082">
    <property type="entry name" value="WD_REPEATS_2"/>
    <property type="match status" value="1"/>
</dbReference>
<dbReference type="GO" id="GO:0008270">
    <property type="term" value="F:zinc ion binding"/>
    <property type="evidence" value="ECO:0007669"/>
    <property type="project" value="UniProtKB-KW"/>
</dbReference>
<reference evidence="10" key="1">
    <citation type="submission" date="2023-03" db="EMBL/GenBank/DDBJ databases">
        <authorList>
            <person name="Steffen K."/>
            <person name="Cardenas P."/>
        </authorList>
    </citation>
    <scope>NUCLEOTIDE SEQUENCE</scope>
</reference>
<feature type="compositionally biased region" description="Low complexity" evidence="8">
    <location>
        <begin position="102"/>
        <end position="132"/>
    </location>
</feature>
<feature type="compositionally biased region" description="Gly residues" evidence="8">
    <location>
        <begin position="294"/>
        <end position="304"/>
    </location>
</feature>
<feature type="compositionally biased region" description="Low complexity" evidence="8">
    <location>
        <begin position="1300"/>
        <end position="1323"/>
    </location>
</feature>
<evidence type="ECO:0000256" key="3">
    <source>
        <dbReference type="ARBA" id="ARBA00022737"/>
    </source>
</evidence>
<dbReference type="PROSITE" id="PS50157">
    <property type="entry name" value="ZINC_FINGER_C2H2_2"/>
    <property type="match status" value="2"/>
</dbReference>
<feature type="region of interest" description="Disordered" evidence="8">
    <location>
        <begin position="801"/>
        <end position="1344"/>
    </location>
</feature>
<dbReference type="GO" id="GO:0003677">
    <property type="term" value="F:DNA binding"/>
    <property type="evidence" value="ECO:0007669"/>
    <property type="project" value="InterPro"/>
</dbReference>
<evidence type="ECO:0000256" key="7">
    <source>
        <dbReference type="PROSITE-ProRule" id="PRU00221"/>
    </source>
</evidence>
<dbReference type="SMART" id="SM00355">
    <property type="entry name" value="ZnF_C2H2"/>
    <property type="match status" value="5"/>
</dbReference>
<feature type="compositionally biased region" description="Polar residues" evidence="8">
    <location>
        <begin position="1225"/>
        <end position="1240"/>
    </location>
</feature>
<feature type="compositionally biased region" description="Low complexity" evidence="8">
    <location>
        <begin position="617"/>
        <end position="633"/>
    </location>
</feature>
<feature type="domain" description="C2H2-type" evidence="9">
    <location>
        <begin position="1342"/>
        <end position="1365"/>
    </location>
</feature>
<feature type="compositionally biased region" description="Basic residues" evidence="8">
    <location>
        <begin position="441"/>
        <end position="452"/>
    </location>
</feature>
<accession>A0AA35U0V0</accession>
<protein>
    <submittedName>
        <fullName evidence="10">General transcription factor 3C polypeptide 2</fullName>
    </submittedName>
</protein>
<dbReference type="Pfam" id="PF00096">
    <property type="entry name" value="zf-C2H2"/>
    <property type="match status" value="2"/>
</dbReference>
<comment type="subcellular location">
    <subcellularLocation>
        <location evidence="1">Nucleus</location>
    </subcellularLocation>
</comment>
<dbReference type="SMART" id="SM00320">
    <property type="entry name" value="WD40"/>
    <property type="match status" value="3"/>
</dbReference>
<feature type="region of interest" description="Disordered" evidence="8">
    <location>
        <begin position="598"/>
        <end position="705"/>
    </location>
</feature>
<dbReference type="InterPro" id="IPR019775">
    <property type="entry name" value="WD40_repeat_CS"/>
</dbReference>
<feature type="compositionally biased region" description="Low complexity" evidence="8">
    <location>
        <begin position="1009"/>
        <end position="1043"/>
    </location>
</feature>
<feature type="compositionally biased region" description="Polar residues" evidence="8">
    <location>
        <begin position="913"/>
        <end position="936"/>
    </location>
</feature>
<dbReference type="Gene3D" id="2.130.10.10">
    <property type="entry name" value="YVTN repeat-like/Quinoprotein amine dehydrogenase"/>
    <property type="match status" value="1"/>
</dbReference>
<keyword evidence="11" id="KW-1185">Reference proteome</keyword>
<evidence type="ECO:0000259" key="9">
    <source>
        <dbReference type="PROSITE" id="PS50157"/>
    </source>
</evidence>
<feature type="compositionally biased region" description="Basic residues" evidence="8">
    <location>
        <begin position="1188"/>
        <end position="1206"/>
    </location>
</feature>
<dbReference type="PROSITE" id="PS00028">
    <property type="entry name" value="ZINC_FINGER_C2H2_1"/>
    <property type="match status" value="4"/>
</dbReference>
<feature type="compositionally biased region" description="Polar residues" evidence="8">
    <location>
        <begin position="1078"/>
        <end position="1091"/>
    </location>
</feature>
<dbReference type="InterPro" id="IPR017956">
    <property type="entry name" value="AT_hook_DNA-bd_motif"/>
</dbReference>
<dbReference type="PANTHER" id="PTHR15052:SF2">
    <property type="entry name" value="GENERAL TRANSCRIPTION FACTOR 3C POLYPEPTIDE 2"/>
    <property type="match status" value="1"/>
</dbReference>
<feature type="region of interest" description="Disordered" evidence="8">
    <location>
        <begin position="396"/>
        <end position="482"/>
    </location>
</feature>
<dbReference type="GO" id="GO:0005634">
    <property type="term" value="C:nucleus"/>
    <property type="evidence" value="ECO:0007669"/>
    <property type="project" value="UniProtKB-SubCell"/>
</dbReference>
<feature type="compositionally biased region" description="Acidic residues" evidence="8">
    <location>
        <begin position="401"/>
        <end position="410"/>
    </location>
</feature>
<feature type="domain" description="C2H2-type" evidence="9">
    <location>
        <begin position="1424"/>
        <end position="1454"/>
    </location>
</feature>
<dbReference type="GO" id="GO:0000127">
    <property type="term" value="C:transcription factor TFIIIC complex"/>
    <property type="evidence" value="ECO:0007669"/>
    <property type="project" value="TreeGrafter"/>
</dbReference>
<dbReference type="SMART" id="SM00384">
    <property type="entry name" value="AT_hook"/>
    <property type="match status" value="3"/>
</dbReference>
<feature type="compositionally biased region" description="Basic and acidic residues" evidence="8">
    <location>
        <begin position="453"/>
        <end position="465"/>
    </location>
</feature>
<dbReference type="Proteomes" id="UP001174909">
    <property type="component" value="Unassembled WGS sequence"/>
</dbReference>
<evidence type="ECO:0000256" key="1">
    <source>
        <dbReference type="ARBA" id="ARBA00004123"/>
    </source>
</evidence>
<feature type="region of interest" description="Disordered" evidence="8">
    <location>
        <begin position="89"/>
        <end position="143"/>
    </location>
</feature>